<dbReference type="PANTHER" id="PTHR31376:SF17">
    <property type="entry name" value="PURINE PERMEASE 21-RELATED"/>
    <property type="match status" value="1"/>
</dbReference>
<organism evidence="8 9">
    <name type="scientific">Rubus argutus</name>
    <name type="common">Southern blackberry</name>
    <dbReference type="NCBI Taxonomy" id="59490"/>
    <lineage>
        <taxon>Eukaryota</taxon>
        <taxon>Viridiplantae</taxon>
        <taxon>Streptophyta</taxon>
        <taxon>Embryophyta</taxon>
        <taxon>Tracheophyta</taxon>
        <taxon>Spermatophyta</taxon>
        <taxon>Magnoliopsida</taxon>
        <taxon>eudicotyledons</taxon>
        <taxon>Gunneridae</taxon>
        <taxon>Pentapetalae</taxon>
        <taxon>rosids</taxon>
        <taxon>fabids</taxon>
        <taxon>Rosales</taxon>
        <taxon>Rosaceae</taxon>
        <taxon>Rosoideae</taxon>
        <taxon>Rosoideae incertae sedis</taxon>
        <taxon>Rubus</taxon>
    </lineage>
</organism>
<accession>A0AAW1XK05</accession>
<keyword evidence="4 7" id="KW-0812">Transmembrane</keyword>
<reference evidence="8 9" key="1">
    <citation type="journal article" date="2023" name="G3 (Bethesda)">
        <title>A chromosome-length genome assembly and annotation of blackberry (Rubus argutus, cv. 'Hillquist').</title>
        <authorList>
            <person name="Bruna T."/>
            <person name="Aryal R."/>
            <person name="Dudchenko O."/>
            <person name="Sargent D.J."/>
            <person name="Mead D."/>
            <person name="Buti M."/>
            <person name="Cavallini A."/>
            <person name="Hytonen T."/>
            <person name="Andres J."/>
            <person name="Pham M."/>
            <person name="Weisz D."/>
            <person name="Mascagni F."/>
            <person name="Usai G."/>
            <person name="Natali L."/>
            <person name="Bassil N."/>
            <person name="Fernandez G.E."/>
            <person name="Lomsadze A."/>
            <person name="Armour M."/>
            <person name="Olukolu B."/>
            <person name="Poorten T."/>
            <person name="Britton C."/>
            <person name="Davik J."/>
            <person name="Ashrafi H."/>
            <person name="Aiden E.L."/>
            <person name="Borodovsky M."/>
            <person name="Worthington M."/>
        </authorList>
    </citation>
    <scope>NUCLEOTIDE SEQUENCE [LARGE SCALE GENOMIC DNA]</scope>
    <source>
        <strain evidence="8">PI 553951</strain>
    </source>
</reference>
<comment type="subcellular location">
    <subcellularLocation>
        <location evidence="1">Membrane</location>
        <topology evidence="1">Multi-pass membrane protein</topology>
    </subcellularLocation>
</comment>
<dbReference type="InterPro" id="IPR030182">
    <property type="entry name" value="PUP_plant"/>
</dbReference>
<dbReference type="Proteomes" id="UP001457282">
    <property type="component" value="Unassembled WGS sequence"/>
</dbReference>
<evidence type="ECO:0000256" key="4">
    <source>
        <dbReference type="ARBA" id="ARBA00022692"/>
    </source>
</evidence>
<sequence length="213" mass="23727">MGEVEAQELQLSMMVQEANEATPYQMFLTSHSCLGARVFTGGLEWRSTHSLSSLARQLQHSWEDSTMTKEAKATGLQHYRCFLYSVGLSYLPVSTYSLICASQLAFNALFSFFFNSQKFTPYIVNSLVILTISSTLLVLQGDDETANSKKFSKGKYLIGFFCTVGASAGYALTLSLTQLVFVKHYLDDRKSKTEKEDANNEVSKAFPLENING</sequence>
<keyword evidence="3" id="KW-0813">Transport</keyword>
<dbReference type="InterPro" id="IPR037185">
    <property type="entry name" value="EmrE-like"/>
</dbReference>
<feature type="transmembrane region" description="Helical" evidence="7">
    <location>
        <begin position="93"/>
        <end position="115"/>
    </location>
</feature>
<dbReference type="SUPFAM" id="SSF103481">
    <property type="entry name" value="Multidrug resistance efflux transporter EmrE"/>
    <property type="match status" value="1"/>
</dbReference>
<evidence type="ECO:0000313" key="8">
    <source>
        <dbReference type="EMBL" id="KAK9936715.1"/>
    </source>
</evidence>
<comment type="caution">
    <text evidence="8">The sequence shown here is derived from an EMBL/GenBank/DDBJ whole genome shotgun (WGS) entry which is preliminary data.</text>
</comment>
<evidence type="ECO:0000256" key="1">
    <source>
        <dbReference type="ARBA" id="ARBA00004141"/>
    </source>
</evidence>
<dbReference type="GO" id="GO:0016020">
    <property type="term" value="C:membrane"/>
    <property type="evidence" value="ECO:0007669"/>
    <property type="project" value="UniProtKB-SubCell"/>
</dbReference>
<comment type="similarity">
    <text evidence="2">Belongs to the purine permeases (TC 2.A.7.14) family.</text>
</comment>
<keyword evidence="6 7" id="KW-0472">Membrane</keyword>
<proteinExistence type="inferred from homology"/>
<dbReference type="Pfam" id="PF16913">
    <property type="entry name" value="PUNUT"/>
    <property type="match status" value="1"/>
</dbReference>
<evidence type="ECO:0000256" key="6">
    <source>
        <dbReference type="ARBA" id="ARBA00023136"/>
    </source>
</evidence>
<evidence type="ECO:0000313" key="9">
    <source>
        <dbReference type="Proteomes" id="UP001457282"/>
    </source>
</evidence>
<feature type="transmembrane region" description="Helical" evidence="7">
    <location>
        <begin position="122"/>
        <end position="141"/>
    </location>
</feature>
<dbReference type="EMBL" id="JBEDUW010000003">
    <property type="protein sequence ID" value="KAK9936715.1"/>
    <property type="molecule type" value="Genomic_DNA"/>
</dbReference>
<keyword evidence="9" id="KW-1185">Reference proteome</keyword>
<dbReference type="PANTHER" id="PTHR31376">
    <property type="entry name" value="OS09G0467300 PROTEIN-RELATED"/>
    <property type="match status" value="1"/>
</dbReference>
<dbReference type="GO" id="GO:0005345">
    <property type="term" value="F:purine nucleobase transmembrane transporter activity"/>
    <property type="evidence" value="ECO:0007669"/>
    <property type="project" value="UniProtKB-ARBA"/>
</dbReference>
<protein>
    <submittedName>
        <fullName evidence="8">Uncharacterized protein</fullName>
    </submittedName>
</protein>
<evidence type="ECO:0000256" key="5">
    <source>
        <dbReference type="ARBA" id="ARBA00022989"/>
    </source>
</evidence>
<feature type="transmembrane region" description="Helical" evidence="7">
    <location>
        <begin position="156"/>
        <end position="182"/>
    </location>
</feature>
<keyword evidence="5 7" id="KW-1133">Transmembrane helix</keyword>
<gene>
    <name evidence="8" type="ORF">M0R45_013543</name>
</gene>
<dbReference type="AlphaFoldDB" id="A0AAW1XK05"/>
<dbReference type="GO" id="GO:0015211">
    <property type="term" value="F:purine nucleoside transmembrane transporter activity"/>
    <property type="evidence" value="ECO:0007669"/>
    <property type="project" value="InterPro"/>
</dbReference>
<evidence type="ECO:0000256" key="2">
    <source>
        <dbReference type="ARBA" id="ARBA00006213"/>
    </source>
</evidence>
<evidence type="ECO:0000256" key="7">
    <source>
        <dbReference type="SAM" id="Phobius"/>
    </source>
</evidence>
<evidence type="ECO:0000256" key="3">
    <source>
        <dbReference type="ARBA" id="ARBA00022448"/>
    </source>
</evidence>
<name>A0AAW1XK05_RUBAR</name>